<name>A0A2S8F4G8_9BACT</name>
<protein>
    <submittedName>
        <fullName evidence="1">Uncharacterized protein</fullName>
    </submittedName>
</protein>
<dbReference type="NCBIfam" id="NF038001">
    <property type="entry name" value="HYExAFE"/>
    <property type="match status" value="1"/>
</dbReference>
<accession>A0A2S8F4G8</accession>
<dbReference type="Proteomes" id="UP000239388">
    <property type="component" value="Unassembled WGS sequence"/>
</dbReference>
<gene>
    <name evidence="1" type="ORF">C5Y98_29055</name>
</gene>
<dbReference type="AlphaFoldDB" id="A0A2S8F4G8"/>
<proteinExistence type="predicted"/>
<dbReference type="RefSeq" id="WP_105359960.1">
    <property type="nucleotide sequence ID" value="NZ_PUIB01000029.1"/>
</dbReference>
<dbReference type="InterPro" id="IPR049797">
    <property type="entry name" value="HYExAFE"/>
</dbReference>
<dbReference type="EMBL" id="PUIB01000029">
    <property type="protein sequence ID" value="PQO26824.1"/>
    <property type="molecule type" value="Genomic_DNA"/>
</dbReference>
<dbReference type="OrthoDB" id="272676at2"/>
<comment type="caution">
    <text evidence="1">The sequence shown here is derived from an EMBL/GenBank/DDBJ whole genome shotgun (WGS) entry which is preliminary data.</text>
</comment>
<evidence type="ECO:0000313" key="2">
    <source>
        <dbReference type="Proteomes" id="UP000239388"/>
    </source>
</evidence>
<reference evidence="1 2" key="1">
    <citation type="submission" date="2018-02" db="EMBL/GenBank/DDBJ databases">
        <title>Comparative genomes isolates from brazilian mangrove.</title>
        <authorList>
            <person name="Araujo J.E."/>
            <person name="Taketani R.G."/>
            <person name="Silva M.C.P."/>
            <person name="Loureco M.V."/>
            <person name="Andreote F.D."/>
        </authorList>
    </citation>
    <scope>NUCLEOTIDE SEQUENCE [LARGE SCALE GENOMIC DNA]</scope>
    <source>
        <strain evidence="1 2">NAP PRIS-MGV</strain>
    </source>
</reference>
<sequence>MTIRSNHYEAAFEAYLRNLQVPYVAVDESRRSIAADGTIKNVDFIVSPSGSEMSWLVDVKGRQFPSGRKNRYWKNWATIDDLQAMAQWELLFGPQFRGLFVFAYCVTGDMAPLPQNLLFPFRGEVYAFVGVRIDLYAAWARRISPKWRTIAMPTTAFRQLAQPLKLFLETPVVSGGDFDRRRATEMAPAF</sequence>
<evidence type="ECO:0000313" key="1">
    <source>
        <dbReference type="EMBL" id="PQO26824.1"/>
    </source>
</evidence>
<organism evidence="1 2">
    <name type="scientific">Blastopirellula marina</name>
    <dbReference type="NCBI Taxonomy" id="124"/>
    <lineage>
        <taxon>Bacteria</taxon>
        <taxon>Pseudomonadati</taxon>
        <taxon>Planctomycetota</taxon>
        <taxon>Planctomycetia</taxon>
        <taxon>Pirellulales</taxon>
        <taxon>Pirellulaceae</taxon>
        <taxon>Blastopirellula</taxon>
    </lineage>
</organism>